<dbReference type="RefSeq" id="WP_248993816.1">
    <property type="nucleotide sequence ID" value="NZ_JAKIKP010000001.1"/>
</dbReference>
<dbReference type="InterPro" id="IPR036365">
    <property type="entry name" value="PGBD-like_sf"/>
</dbReference>
<evidence type="ECO:0000259" key="2">
    <source>
        <dbReference type="Pfam" id="PF01471"/>
    </source>
</evidence>
<sequence length="516" mass="57693">MVKSKTIFFKYSALSTSIALLLSACSTTPQQEVSSYSAAELEARNQALLERETAIAKREALAQEVAMQSSLDENGELLPPNANAGECYARVWVEPTYEQYTEQVLVKEASQRIEVIPAQYETALETVTIQPASYKIVAEPATYDTLTEQKVVQEAGTQWLVDLKKGSAPASSEILKAASDHGINLSSAEVGMCYHEHYLPAKYEEQNESVLISEAYEKVDTVPAEFRWVEKRILIKEASTRIEEVPAQYETVTENVVDIPAHTIWKKGTGPIQKIDEATGEIMCLVEVPATYKAVNKRVLVSPATTKTIEIPAEYETVKVQELVSEVQEIRTQVPAEYKDLTVTKKVSDVKFVWHEVHNLEHPSSTRTGNKICLTETPAKYETVTRQVVVQPASTKRIEIPAKYETVKIDKLVNPAQEKRIDIPAEYETVTLNKVSKNGFMEWRPILCETNMTRSIIMDIQQALASKGYNPGKVDGVFGHDTIKAVNAFQKDNNLPTDQYINMETIKALGPQFNKL</sequence>
<reference evidence="3" key="1">
    <citation type="submission" date="2022-01" db="EMBL/GenBank/DDBJ databases">
        <title>Whole genome-based taxonomy of the Shewanellaceae.</title>
        <authorList>
            <person name="Martin-Rodriguez A.J."/>
        </authorList>
    </citation>
    <scope>NUCLEOTIDE SEQUENCE</scope>
    <source>
        <strain evidence="3">DSM 16422</strain>
    </source>
</reference>
<name>A0A9X2CF74_9GAMM</name>
<dbReference type="InterPro" id="IPR036366">
    <property type="entry name" value="PGBDSf"/>
</dbReference>
<dbReference type="AlphaFoldDB" id="A0A9X2CF74"/>
<dbReference type="Gene3D" id="1.10.101.10">
    <property type="entry name" value="PGBD-like superfamily/PGBD"/>
    <property type="match status" value="1"/>
</dbReference>
<feature type="chain" id="PRO_5040903112" evidence="1">
    <location>
        <begin position="27"/>
        <end position="516"/>
    </location>
</feature>
<evidence type="ECO:0000256" key="1">
    <source>
        <dbReference type="SAM" id="SignalP"/>
    </source>
</evidence>
<protein>
    <submittedName>
        <fullName evidence="3">Peptidoglycan-binding protein</fullName>
    </submittedName>
</protein>
<organism evidence="3 4">
    <name type="scientific">Shewanella gaetbuli</name>
    <dbReference type="NCBI Taxonomy" id="220752"/>
    <lineage>
        <taxon>Bacteria</taxon>
        <taxon>Pseudomonadati</taxon>
        <taxon>Pseudomonadota</taxon>
        <taxon>Gammaproteobacteria</taxon>
        <taxon>Alteromonadales</taxon>
        <taxon>Shewanellaceae</taxon>
        <taxon>Shewanella</taxon>
    </lineage>
</organism>
<dbReference type="Proteomes" id="UP001139333">
    <property type="component" value="Unassembled WGS sequence"/>
</dbReference>
<comment type="caution">
    <text evidence="3">The sequence shown here is derived from an EMBL/GenBank/DDBJ whole genome shotgun (WGS) entry which is preliminary data.</text>
</comment>
<dbReference type="PROSITE" id="PS51257">
    <property type="entry name" value="PROKAR_LIPOPROTEIN"/>
    <property type="match status" value="1"/>
</dbReference>
<accession>A0A9X2CF74</accession>
<keyword evidence="1" id="KW-0732">Signal</keyword>
<dbReference type="SUPFAM" id="SSF47090">
    <property type="entry name" value="PGBD-like"/>
    <property type="match status" value="1"/>
</dbReference>
<dbReference type="Pfam" id="PF01471">
    <property type="entry name" value="PG_binding_1"/>
    <property type="match status" value="1"/>
</dbReference>
<feature type="domain" description="Peptidoglycan binding-like" evidence="2">
    <location>
        <begin position="457"/>
        <end position="509"/>
    </location>
</feature>
<evidence type="ECO:0000313" key="3">
    <source>
        <dbReference type="EMBL" id="MCL1141123.1"/>
    </source>
</evidence>
<gene>
    <name evidence="3" type="ORF">L2672_00205</name>
</gene>
<dbReference type="EMBL" id="JAKIKP010000001">
    <property type="protein sequence ID" value="MCL1141123.1"/>
    <property type="molecule type" value="Genomic_DNA"/>
</dbReference>
<evidence type="ECO:0000313" key="4">
    <source>
        <dbReference type="Proteomes" id="UP001139333"/>
    </source>
</evidence>
<keyword evidence="4" id="KW-1185">Reference proteome</keyword>
<feature type="signal peptide" evidence="1">
    <location>
        <begin position="1"/>
        <end position="26"/>
    </location>
</feature>
<proteinExistence type="predicted"/>
<dbReference type="InterPro" id="IPR002477">
    <property type="entry name" value="Peptidoglycan-bd-like"/>
</dbReference>